<keyword evidence="9" id="KW-0472">Membrane</keyword>
<dbReference type="STRING" id="96561.Dole_2848"/>
<evidence type="ECO:0000256" key="6">
    <source>
        <dbReference type="ARBA" id="ARBA00022777"/>
    </source>
</evidence>
<dbReference type="Pfam" id="PF25323">
    <property type="entry name" value="6TM_PilS"/>
    <property type="match status" value="1"/>
</dbReference>
<dbReference type="Gene3D" id="3.30.565.10">
    <property type="entry name" value="Histidine kinase-like ATPase, C-terminal domain"/>
    <property type="match status" value="1"/>
</dbReference>
<dbReference type="InterPro" id="IPR003661">
    <property type="entry name" value="HisK_dim/P_dom"/>
</dbReference>
<dbReference type="EC" id="2.7.13.3" evidence="2"/>
<dbReference type="InterPro" id="IPR003594">
    <property type="entry name" value="HATPase_dom"/>
</dbReference>
<dbReference type="PANTHER" id="PTHR43065">
    <property type="entry name" value="SENSOR HISTIDINE KINASE"/>
    <property type="match status" value="1"/>
</dbReference>
<dbReference type="OrthoDB" id="9773941at2"/>
<evidence type="ECO:0000256" key="3">
    <source>
        <dbReference type="ARBA" id="ARBA00022553"/>
    </source>
</evidence>
<feature type="transmembrane region" description="Helical" evidence="9">
    <location>
        <begin position="56"/>
        <end position="76"/>
    </location>
</feature>
<dbReference type="GO" id="GO:0005524">
    <property type="term" value="F:ATP binding"/>
    <property type="evidence" value="ECO:0007669"/>
    <property type="project" value="UniProtKB-KW"/>
</dbReference>
<evidence type="ECO:0000256" key="1">
    <source>
        <dbReference type="ARBA" id="ARBA00000085"/>
    </source>
</evidence>
<dbReference type="SUPFAM" id="SSF55874">
    <property type="entry name" value="ATPase domain of HSP90 chaperone/DNA topoisomerase II/histidine kinase"/>
    <property type="match status" value="1"/>
</dbReference>
<feature type="transmembrane region" description="Helical" evidence="9">
    <location>
        <begin position="88"/>
        <end position="108"/>
    </location>
</feature>
<feature type="transmembrane region" description="Helical" evidence="9">
    <location>
        <begin position="165"/>
        <end position="184"/>
    </location>
</feature>
<name>A8ZYC6_DESOH</name>
<feature type="transmembrane region" description="Helical" evidence="9">
    <location>
        <begin position="140"/>
        <end position="158"/>
    </location>
</feature>
<evidence type="ECO:0000259" key="10">
    <source>
        <dbReference type="PROSITE" id="PS50109"/>
    </source>
</evidence>
<keyword evidence="7" id="KW-0067">ATP-binding</keyword>
<reference evidence="11 12" key="1">
    <citation type="submission" date="2007-10" db="EMBL/GenBank/DDBJ databases">
        <title>Complete sequence of Desulfococcus oleovorans Hxd3.</title>
        <authorList>
            <consortium name="US DOE Joint Genome Institute"/>
            <person name="Copeland A."/>
            <person name="Lucas S."/>
            <person name="Lapidus A."/>
            <person name="Barry K."/>
            <person name="Glavina del Rio T."/>
            <person name="Dalin E."/>
            <person name="Tice H."/>
            <person name="Pitluck S."/>
            <person name="Kiss H."/>
            <person name="Brettin T."/>
            <person name="Bruce D."/>
            <person name="Detter J.C."/>
            <person name="Han C."/>
            <person name="Schmutz J."/>
            <person name="Larimer F."/>
            <person name="Land M."/>
            <person name="Hauser L."/>
            <person name="Kyrpides N."/>
            <person name="Kim E."/>
            <person name="Wawrik B."/>
            <person name="Richardson P."/>
        </authorList>
    </citation>
    <scope>NUCLEOTIDE SEQUENCE [LARGE SCALE GENOMIC DNA]</scope>
    <source>
        <strain evidence="12">DSM 6200 / JCM 39069 / Hxd3</strain>
    </source>
</reference>
<keyword evidence="5" id="KW-0547">Nucleotide-binding</keyword>
<dbReference type="eggNOG" id="COG4191">
    <property type="taxonomic scope" value="Bacteria"/>
</dbReference>
<keyword evidence="8" id="KW-0902">Two-component regulatory system</keyword>
<dbReference type="KEGG" id="dol:Dole_2848"/>
<dbReference type="InterPro" id="IPR004358">
    <property type="entry name" value="Sig_transdc_His_kin-like_C"/>
</dbReference>
<organism evidence="11 12">
    <name type="scientific">Desulfosudis oleivorans (strain DSM 6200 / JCM 39069 / Hxd3)</name>
    <name type="common">Desulfococcus oleovorans</name>
    <dbReference type="NCBI Taxonomy" id="96561"/>
    <lineage>
        <taxon>Bacteria</taxon>
        <taxon>Pseudomonadati</taxon>
        <taxon>Thermodesulfobacteriota</taxon>
        <taxon>Desulfobacteria</taxon>
        <taxon>Desulfobacterales</taxon>
        <taxon>Desulfosudaceae</taxon>
        <taxon>Desulfosudis</taxon>
    </lineage>
</organism>
<evidence type="ECO:0000256" key="7">
    <source>
        <dbReference type="ARBA" id="ARBA00022840"/>
    </source>
</evidence>
<dbReference type="HOGENOM" id="CLU_000445_114_39_7"/>
<evidence type="ECO:0000256" key="2">
    <source>
        <dbReference type="ARBA" id="ARBA00012438"/>
    </source>
</evidence>
<dbReference type="Proteomes" id="UP000008561">
    <property type="component" value="Chromosome"/>
</dbReference>
<dbReference type="AlphaFoldDB" id="A8ZYC6"/>
<evidence type="ECO:0000256" key="8">
    <source>
        <dbReference type="ARBA" id="ARBA00023012"/>
    </source>
</evidence>
<dbReference type="InterPro" id="IPR005467">
    <property type="entry name" value="His_kinase_dom"/>
</dbReference>
<proteinExistence type="predicted"/>
<dbReference type="PROSITE" id="PS50109">
    <property type="entry name" value="HIS_KIN"/>
    <property type="match status" value="1"/>
</dbReference>
<dbReference type="GO" id="GO:0000155">
    <property type="term" value="F:phosphorelay sensor kinase activity"/>
    <property type="evidence" value="ECO:0007669"/>
    <property type="project" value="InterPro"/>
</dbReference>
<comment type="catalytic activity">
    <reaction evidence="1">
        <text>ATP + protein L-histidine = ADP + protein N-phospho-L-histidine.</text>
        <dbReference type="EC" id="2.7.13.3"/>
    </reaction>
</comment>
<protein>
    <recommendedName>
        <fullName evidence="2">histidine kinase</fullName>
        <ecNumber evidence="2">2.7.13.3</ecNumber>
    </recommendedName>
</protein>
<keyword evidence="4" id="KW-0808">Transferase</keyword>
<accession>A8ZYC6</accession>
<dbReference type="CDD" id="cd00082">
    <property type="entry name" value="HisKA"/>
    <property type="match status" value="1"/>
</dbReference>
<feature type="transmembrane region" description="Helical" evidence="9">
    <location>
        <begin position="115"/>
        <end position="134"/>
    </location>
</feature>
<dbReference type="InterPro" id="IPR036890">
    <property type="entry name" value="HATPase_C_sf"/>
</dbReference>
<sequence>MSRVFIIVGSPRSEFSLMPKEKTSSLPPGERIAISVVDATMDLFAQEFSRRLKWLIALRAMFGLFLLGSTVAFTRIKKFSAAADPLILLYFLSAFILLLSLAYAILMLFIKRKKLFTFVQLIMDTFIVTTIIFITGSFSSVFSFLYLIVVISACFFLLRKGGMIIAALCSIQYGLMIDLEYYGILRPFEMAHIFGVASYSGPHILYKMIVTILACFVVAFLTSLLVEQEQRAKKELWAMRKHVDRVERMAAIGEMAAGLAHEIKNPLAALTGAIEMLNSELTFFDPDGARLMGIVKRETKRLNTLVTNFLLFARPQRGKAQSVLLDRVIRDTLDLFEKGINEDWIVCRSVLAPNIWVDVDPEYLRQILWNLLLNAADAIRDSGRKEGVITVTTASARDHLAAIEVADNGCGMPESDMDAIFNPFFTTKPKGTGLGLSVVHRLVEAYGGRIDVESLQGQGSRFSLFLEKVPAPLDQPTALET</sequence>
<evidence type="ECO:0000313" key="12">
    <source>
        <dbReference type="Proteomes" id="UP000008561"/>
    </source>
</evidence>
<dbReference type="Gene3D" id="1.10.287.130">
    <property type="match status" value="1"/>
</dbReference>
<evidence type="ECO:0000256" key="4">
    <source>
        <dbReference type="ARBA" id="ARBA00022679"/>
    </source>
</evidence>
<dbReference type="Pfam" id="PF02518">
    <property type="entry name" value="HATPase_c"/>
    <property type="match status" value="1"/>
</dbReference>
<feature type="domain" description="Histidine kinase" evidence="10">
    <location>
        <begin position="258"/>
        <end position="470"/>
    </location>
</feature>
<dbReference type="SMART" id="SM00387">
    <property type="entry name" value="HATPase_c"/>
    <property type="match status" value="1"/>
</dbReference>
<evidence type="ECO:0000313" key="11">
    <source>
        <dbReference type="EMBL" id="ABW68651.1"/>
    </source>
</evidence>
<feature type="transmembrane region" description="Helical" evidence="9">
    <location>
        <begin position="204"/>
        <end position="226"/>
    </location>
</feature>
<dbReference type="Pfam" id="PF00512">
    <property type="entry name" value="HisKA"/>
    <property type="match status" value="1"/>
</dbReference>
<keyword evidence="9" id="KW-0812">Transmembrane</keyword>
<dbReference type="InterPro" id="IPR036097">
    <property type="entry name" value="HisK_dim/P_sf"/>
</dbReference>
<evidence type="ECO:0000256" key="9">
    <source>
        <dbReference type="SAM" id="Phobius"/>
    </source>
</evidence>
<gene>
    <name evidence="11" type="ordered locus">Dole_2848</name>
</gene>
<dbReference type="SMART" id="SM00388">
    <property type="entry name" value="HisKA"/>
    <property type="match status" value="1"/>
</dbReference>
<keyword evidence="12" id="KW-1185">Reference proteome</keyword>
<keyword evidence="9" id="KW-1133">Transmembrane helix</keyword>
<evidence type="ECO:0000256" key="5">
    <source>
        <dbReference type="ARBA" id="ARBA00022741"/>
    </source>
</evidence>
<keyword evidence="6 11" id="KW-0418">Kinase</keyword>
<dbReference type="PANTHER" id="PTHR43065:SF10">
    <property type="entry name" value="PEROXIDE STRESS-ACTIVATED HISTIDINE KINASE MAK3"/>
    <property type="match status" value="1"/>
</dbReference>
<dbReference type="SUPFAM" id="SSF47384">
    <property type="entry name" value="Homodimeric domain of signal transducing histidine kinase"/>
    <property type="match status" value="1"/>
</dbReference>
<keyword evidence="3" id="KW-0597">Phosphoprotein</keyword>
<dbReference type="PRINTS" id="PR00344">
    <property type="entry name" value="BCTRLSENSOR"/>
</dbReference>
<dbReference type="EMBL" id="CP000859">
    <property type="protein sequence ID" value="ABW68651.1"/>
    <property type="molecule type" value="Genomic_DNA"/>
</dbReference>